<dbReference type="Proteomes" id="UP000054851">
    <property type="component" value="Unassembled WGS sequence"/>
</dbReference>
<feature type="transmembrane region" description="Helical" evidence="1">
    <location>
        <begin position="7"/>
        <end position="29"/>
    </location>
</feature>
<proteinExistence type="predicted"/>
<dbReference type="STRING" id="1777140.AWB79_00736"/>
<gene>
    <name evidence="2" type="ORF">AWB79_00736</name>
</gene>
<sequence>MQLILRFFAILVVLCVFTTVGVFLLSLFARAVLVH</sequence>
<keyword evidence="1" id="KW-0472">Membrane</keyword>
<evidence type="ECO:0000256" key="1">
    <source>
        <dbReference type="SAM" id="Phobius"/>
    </source>
</evidence>
<comment type="caution">
    <text evidence="2">The sequence shown here is derived from an EMBL/GenBank/DDBJ whole genome shotgun (WGS) entry which is preliminary data.</text>
</comment>
<dbReference type="AlphaFoldDB" id="A0A157ZEB3"/>
<evidence type="ECO:0000313" key="2">
    <source>
        <dbReference type="EMBL" id="SAK43854.1"/>
    </source>
</evidence>
<keyword evidence="1" id="KW-1133">Transmembrane helix</keyword>
<protein>
    <submittedName>
        <fullName evidence="2">Uncharacterized protein</fullName>
    </submittedName>
</protein>
<dbReference type="EMBL" id="FCOA02000002">
    <property type="protein sequence ID" value="SAK43854.1"/>
    <property type="molecule type" value="Genomic_DNA"/>
</dbReference>
<reference evidence="2" key="1">
    <citation type="submission" date="2016-01" db="EMBL/GenBank/DDBJ databases">
        <authorList>
            <person name="Peeters C."/>
        </authorList>
    </citation>
    <scope>NUCLEOTIDE SEQUENCE</scope>
    <source>
        <strain evidence="2">LMG 29322</strain>
    </source>
</reference>
<evidence type="ECO:0000313" key="3">
    <source>
        <dbReference type="Proteomes" id="UP000054851"/>
    </source>
</evidence>
<accession>A0A157ZEB3</accession>
<organism evidence="2 3">
    <name type="scientific">Caballeronia hypogeia</name>
    <dbReference type="NCBI Taxonomy" id="1777140"/>
    <lineage>
        <taxon>Bacteria</taxon>
        <taxon>Pseudomonadati</taxon>
        <taxon>Pseudomonadota</taxon>
        <taxon>Betaproteobacteria</taxon>
        <taxon>Burkholderiales</taxon>
        <taxon>Burkholderiaceae</taxon>
        <taxon>Caballeronia</taxon>
    </lineage>
</organism>
<keyword evidence="1" id="KW-0812">Transmembrane</keyword>
<name>A0A157ZEB3_9BURK</name>
<keyword evidence="3" id="KW-1185">Reference proteome</keyword>